<dbReference type="SMART" id="SM01269">
    <property type="entry name" value="Lipid_DES"/>
    <property type="match status" value="1"/>
</dbReference>
<evidence type="ECO:0000256" key="1">
    <source>
        <dbReference type="SAM" id="MobiDB-lite"/>
    </source>
</evidence>
<feature type="domain" description="Sphingolipid delta4-desaturase N-terminal" evidence="2">
    <location>
        <begin position="36"/>
        <end position="73"/>
    </location>
</feature>
<evidence type="ECO:0000313" key="3">
    <source>
        <dbReference type="EMBL" id="KUM58804.1"/>
    </source>
</evidence>
<evidence type="ECO:0000259" key="2">
    <source>
        <dbReference type="SMART" id="SM01269"/>
    </source>
</evidence>
<dbReference type="Proteomes" id="UP000055045">
    <property type="component" value="Unassembled WGS sequence"/>
</dbReference>
<dbReference type="Pfam" id="PF08557">
    <property type="entry name" value="Lipid_DES"/>
    <property type="match status" value="1"/>
</dbReference>
<dbReference type="InterPro" id="IPR013866">
    <property type="entry name" value="Sphingolipid_d4-desaturase_N"/>
</dbReference>
<protein>
    <recommendedName>
        <fullName evidence="2">Sphingolipid delta4-desaturase N-terminal domain-containing protein</fullName>
    </recommendedName>
</protein>
<dbReference type="AlphaFoldDB" id="A0A101MDX3"/>
<gene>
    <name evidence="3" type="ORF">ACN42_g8335</name>
</gene>
<accession>A0A101MDX3</accession>
<dbReference type="EMBL" id="LLXE01000259">
    <property type="protein sequence ID" value="KUM58804.1"/>
    <property type="molecule type" value="Genomic_DNA"/>
</dbReference>
<comment type="caution">
    <text evidence="3">The sequence shown here is derived from an EMBL/GenBank/DDBJ whole genome shotgun (WGS) entry which is preliminary data.</text>
</comment>
<evidence type="ECO:0000313" key="4">
    <source>
        <dbReference type="Proteomes" id="UP000055045"/>
    </source>
</evidence>
<dbReference type="STRING" id="48697.A0A101MDX3"/>
<name>A0A101MDX3_PENFR</name>
<feature type="region of interest" description="Disordered" evidence="1">
    <location>
        <begin position="1"/>
        <end position="31"/>
    </location>
</feature>
<sequence length="116" mass="12902">MSAVVETSSPHLRVSAAKASDKTQPESTRIQAPEALVDDHFFWTYTEEPHRSRRQAIIKAHPEVRNPFLDPHGGIGLGEDSMRKSAELLQTPGHFPGRRTATTNAIAMLIRDIMCL</sequence>
<proteinExistence type="predicted"/>
<feature type="compositionally biased region" description="Polar residues" evidence="1">
    <location>
        <begin position="1"/>
        <end position="10"/>
    </location>
</feature>
<organism evidence="3 4">
    <name type="scientific">Penicillium freii</name>
    <dbReference type="NCBI Taxonomy" id="48697"/>
    <lineage>
        <taxon>Eukaryota</taxon>
        <taxon>Fungi</taxon>
        <taxon>Dikarya</taxon>
        <taxon>Ascomycota</taxon>
        <taxon>Pezizomycotina</taxon>
        <taxon>Eurotiomycetes</taxon>
        <taxon>Eurotiomycetidae</taxon>
        <taxon>Eurotiales</taxon>
        <taxon>Aspergillaceae</taxon>
        <taxon>Penicillium</taxon>
    </lineage>
</organism>
<reference evidence="3 4" key="1">
    <citation type="submission" date="2015-10" db="EMBL/GenBank/DDBJ databases">
        <title>Genome sequencing of Penicillium freii.</title>
        <authorList>
            <person name="Nguyen H.D."/>
            <person name="Visagie C.M."/>
            <person name="Seifert K.A."/>
        </authorList>
    </citation>
    <scope>NUCLEOTIDE SEQUENCE [LARGE SCALE GENOMIC DNA]</scope>
    <source>
        <strain evidence="3 4">DAOM 242723</strain>
    </source>
</reference>
<keyword evidence="4" id="KW-1185">Reference proteome</keyword>